<dbReference type="Proteomes" id="UP000002695">
    <property type="component" value="Chromosome"/>
</dbReference>
<reference evidence="1 2" key="1">
    <citation type="journal article" date="2010" name="J. Bacteriol.">
        <title>Short-term signatures of evolutionary change in the Salmonella enterica serovar typhimurium 14028 genome.</title>
        <authorList>
            <person name="Jarvik T."/>
            <person name="Smillie C."/>
            <person name="Groisman E.A."/>
            <person name="Ochman H."/>
        </authorList>
    </citation>
    <scope>NUCLEOTIDE SEQUENCE [LARGE SCALE GENOMIC DNA]</scope>
    <source>
        <strain evidence="2">14028s / SGSC 2262</strain>
    </source>
</reference>
<dbReference type="AlphaFoldDB" id="A0A0F6B245"/>
<dbReference type="HOGENOM" id="CLU_2939154_0_0_6"/>
<proteinExistence type="predicted"/>
<accession>A0A0F6B245</accession>
<gene>
    <name evidence="1" type="ordered locus">STM14_2117</name>
</gene>
<protein>
    <submittedName>
        <fullName evidence="1">Uncharacterized protein</fullName>
    </submittedName>
</protein>
<dbReference type="EMBL" id="CP001363">
    <property type="protein sequence ID" value="ACY88583.1"/>
    <property type="molecule type" value="Genomic_DNA"/>
</dbReference>
<name>A0A0F6B245_SALT1</name>
<keyword evidence="2" id="KW-1185">Reference proteome</keyword>
<evidence type="ECO:0000313" key="2">
    <source>
        <dbReference type="Proteomes" id="UP000002695"/>
    </source>
</evidence>
<evidence type="ECO:0000313" key="1">
    <source>
        <dbReference type="EMBL" id="ACY88583.1"/>
    </source>
</evidence>
<sequence>MLKIPPLAGFFLPEFSADDPRHKKSAGFTSASVKKFITYRYFLIPISSSSQALNSAPSEL</sequence>
<organism evidence="1 2">
    <name type="scientific">Salmonella typhimurium (strain 14028s / SGSC 2262)</name>
    <dbReference type="NCBI Taxonomy" id="588858"/>
    <lineage>
        <taxon>Bacteria</taxon>
        <taxon>Pseudomonadati</taxon>
        <taxon>Pseudomonadota</taxon>
        <taxon>Gammaproteobacteria</taxon>
        <taxon>Enterobacterales</taxon>
        <taxon>Enterobacteriaceae</taxon>
        <taxon>Salmonella</taxon>
    </lineage>
</organism>
<dbReference type="KEGG" id="seo:STM14_2117"/>